<organism evidence="3 4">
    <name type="scientific">Serendipita indica (strain DSM 11827)</name>
    <name type="common">Root endophyte fungus</name>
    <name type="synonym">Piriformospora indica</name>
    <dbReference type="NCBI Taxonomy" id="1109443"/>
    <lineage>
        <taxon>Eukaryota</taxon>
        <taxon>Fungi</taxon>
        <taxon>Dikarya</taxon>
        <taxon>Basidiomycota</taxon>
        <taxon>Agaricomycotina</taxon>
        <taxon>Agaricomycetes</taxon>
        <taxon>Sebacinales</taxon>
        <taxon>Serendipitaceae</taxon>
        <taxon>Serendipita</taxon>
    </lineage>
</organism>
<sequence length="373" mass="40642">MAKGRGGGGSGGGSIDDNWGAPGVVKADMAFRIIWFIVSLCLFGAMLRRLRLVPSGRYTRAPYILLSIVTGTTSIGYLLSAILLRGASGMSSSLMHNLDAVTSVLWNINSAFQPAVCLWLIHLRGRLTGATQAKSAKPWVSHFWKRIVDWSLVAITFILGISTMAIVANGWTLYDGRQISDGQLFEIIAVSRQLNYAVFTFGLLLSVDIMVSLIALRMSQKRVSFTDPLTTRLLVAVLPFVILGFIQSLAALIYQETTLKYAIDVNVYYVYNLVITIIGGVLTMGIIWGLLSTMTMPNVLWVAGAAPSSLALPVGENAGYMPQQSQQSFPPQPPVAQWQSSPYAPPTPGQYPYPVGQYQPPQNPPHAQQTYNP</sequence>
<dbReference type="InParanoid" id="G4TSK6"/>
<evidence type="ECO:0000313" key="3">
    <source>
        <dbReference type="EMBL" id="CCA74299.1"/>
    </source>
</evidence>
<dbReference type="AlphaFoldDB" id="G4TSK6"/>
<dbReference type="OrthoDB" id="3189907at2759"/>
<evidence type="ECO:0000313" key="4">
    <source>
        <dbReference type="Proteomes" id="UP000007148"/>
    </source>
</evidence>
<feature type="transmembrane region" description="Helical" evidence="2">
    <location>
        <begin position="194"/>
        <end position="217"/>
    </location>
</feature>
<accession>G4TSK6</accession>
<feature type="transmembrane region" description="Helical" evidence="2">
    <location>
        <begin position="62"/>
        <end position="84"/>
    </location>
</feature>
<feature type="region of interest" description="Disordered" evidence="1">
    <location>
        <begin position="321"/>
        <end position="373"/>
    </location>
</feature>
<proteinExistence type="predicted"/>
<feature type="transmembrane region" description="Helical" evidence="2">
    <location>
        <begin position="29"/>
        <end position="50"/>
    </location>
</feature>
<evidence type="ECO:0000256" key="1">
    <source>
        <dbReference type="SAM" id="MobiDB-lite"/>
    </source>
</evidence>
<gene>
    <name evidence="3" type="ORF">PIIN_08252</name>
</gene>
<feature type="transmembrane region" description="Helical" evidence="2">
    <location>
        <begin position="229"/>
        <end position="254"/>
    </location>
</feature>
<dbReference type="EMBL" id="CAFZ01000299">
    <property type="protein sequence ID" value="CCA74299.1"/>
    <property type="molecule type" value="Genomic_DNA"/>
</dbReference>
<comment type="caution">
    <text evidence="3">The sequence shown here is derived from an EMBL/GenBank/DDBJ whole genome shotgun (WGS) entry which is preliminary data.</text>
</comment>
<dbReference type="HOGENOM" id="CLU_067172_0_0_1"/>
<feature type="transmembrane region" description="Helical" evidence="2">
    <location>
        <begin position="104"/>
        <end position="121"/>
    </location>
</feature>
<reference evidence="3 4" key="1">
    <citation type="journal article" date="2011" name="PLoS Pathog.">
        <title>Endophytic Life Strategies Decoded by Genome and Transcriptome Analyses of the Mutualistic Root Symbiont Piriformospora indica.</title>
        <authorList>
            <person name="Zuccaro A."/>
            <person name="Lahrmann U."/>
            <person name="Guldener U."/>
            <person name="Langen G."/>
            <person name="Pfiffi S."/>
            <person name="Biedenkopf D."/>
            <person name="Wong P."/>
            <person name="Samans B."/>
            <person name="Grimm C."/>
            <person name="Basiewicz M."/>
            <person name="Murat C."/>
            <person name="Martin F."/>
            <person name="Kogel K.H."/>
        </authorList>
    </citation>
    <scope>NUCLEOTIDE SEQUENCE [LARGE SCALE GENOMIC DNA]</scope>
    <source>
        <strain evidence="3 4">DSM 11827</strain>
    </source>
</reference>
<protein>
    <submittedName>
        <fullName evidence="3">Uncharacterized protein</fullName>
    </submittedName>
</protein>
<dbReference type="Proteomes" id="UP000007148">
    <property type="component" value="Unassembled WGS sequence"/>
</dbReference>
<keyword evidence="4" id="KW-1185">Reference proteome</keyword>
<keyword evidence="2" id="KW-0812">Transmembrane</keyword>
<feature type="transmembrane region" description="Helical" evidence="2">
    <location>
        <begin position="269"/>
        <end position="291"/>
    </location>
</feature>
<feature type="transmembrane region" description="Helical" evidence="2">
    <location>
        <begin position="152"/>
        <end position="174"/>
    </location>
</feature>
<keyword evidence="2" id="KW-0472">Membrane</keyword>
<evidence type="ECO:0000256" key="2">
    <source>
        <dbReference type="SAM" id="Phobius"/>
    </source>
</evidence>
<keyword evidence="2" id="KW-1133">Transmembrane helix</keyword>
<name>G4TSK6_SERID</name>